<reference evidence="8" key="1">
    <citation type="journal article" date="2021" name="J Fungi (Basel)">
        <title>Virulence traits and population genomics of the black yeast Aureobasidium melanogenum.</title>
        <authorList>
            <person name="Cernosa A."/>
            <person name="Sun X."/>
            <person name="Gostincar C."/>
            <person name="Fang C."/>
            <person name="Gunde-Cimerman N."/>
            <person name="Song Z."/>
        </authorList>
    </citation>
    <scope>NUCLEOTIDE SEQUENCE</scope>
    <source>
        <strain evidence="8">EXF-9911</strain>
    </source>
</reference>
<evidence type="ECO:0000256" key="6">
    <source>
        <dbReference type="ARBA" id="ARBA00048539"/>
    </source>
</evidence>
<sequence length="729" mass="80109">MFTRSLVRYAFKPVAQKKFDEILEPICRGRKNLGLAISGGVDSMALAILCKRVRKFKMPSITAFIVDHRLRPQSTTEAQSVANYLGQLGMKHEILTLNWGDVSNPSQIANLESTARRMRFQALGRACAAAGIYTLLLAHHADDQAETVLARIHAGYLGTGLTAIQPKMPIGECHGMHGVSKSGYRRHLDPGAGYPPFFVESGGVQVHRPLLDFTKSELIATCTTKCIKWHEDATNADQTLTPRNAIRKLLQSQVLPAALNSDRLRRLAAHKRSQLTACESTATAYFERCSVAIDTAASSVSFQIHPDIETQLSREKDCQLIAAILMRKFFSLVEEQSKLALKDLCRVNIGNVTLAQDPYQENETDEQKRYLIFSRPYFINIASNQSFTSVTEFNQCQNDTANVELVNWDTGDEYMCSDIPLLPNLTPETSTCDIEKDQMVSGTWGLILISNNGDGDPLAAQRTFSLTVGTQVTSTVTPTMTFNMTTTPTVTSHTTSWVVNTTTVNNTHTITEPAATRWVTITPDPIVVTKTVNLTRTLKTWTRTAVVYTSTATASCTVPPRPQQPDPPCTRWPRLIQVPQGVHIARDVKENYSSIKRRLADIRARRAAEIDARNLAKRTADAATITVTGTVPVNSTITFTASPTTVTNIVLSSSTVTSTLPPATVKTGYATALLTLPPVTKTAFTINTAWSWQTKTMTATFVKKTTVTPTGVMTACKSMGGHFGNGWWN</sequence>
<dbReference type="AlphaFoldDB" id="A0A9P8E5P7"/>
<dbReference type="GO" id="GO:0008033">
    <property type="term" value="P:tRNA processing"/>
    <property type="evidence" value="ECO:0007669"/>
    <property type="project" value="UniProtKB-KW"/>
</dbReference>
<dbReference type="GO" id="GO:0032267">
    <property type="term" value="F:tRNA(Ile)-lysidine synthase activity"/>
    <property type="evidence" value="ECO:0007669"/>
    <property type="project" value="UniProtKB-EC"/>
</dbReference>
<feature type="domain" description="tRNA(Ile)-lysidine/2-thiocytidine synthase N-terminal" evidence="7">
    <location>
        <begin position="34"/>
        <end position="248"/>
    </location>
</feature>
<comment type="caution">
    <text evidence="8">The sequence shown here is derived from an EMBL/GenBank/DDBJ whole genome shotgun (WGS) entry which is preliminary data.</text>
</comment>
<evidence type="ECO:0000256" key="5">
    <source>
        <dbReference type="ARBA" id="ARBA00022840"/>
    </source>
</evidence>
<protein>
    <recommendedName>
        <fullName evidence="1">tRNA(Ile)-lysidine synthetase</fullName>
        <ecNumber evidence="1">6.3.4.19</ecNumber>
    </recommendedName>
</protein>
<evidence type="ECO:0000259" key="7">
    <source>
        <dbReference type="Pfam" id="PF01171"/>
    </source>
</evidence>
<dbReference type="GO" id="GO:0005524">
    <property type="term" value="F:ATP binding"/>
    <property type="evidence" value="ECO:0007669"/>
    <property type="project" value="UniProtKB-KW"/>
</dbReference>
<dbReference type="OrthoDB" id="3937708at2759"/>
<gene>
    <name evidence="8" type="ORF">KCU76_g14677</name>
</gene>
<dbReference type="PANTHER" id="PTHR43033">
    <property type="entry name" value="TRNA(ILE)-LYSIDINE SYNTHASE-RELATED"/>
    <property type="match status" value="1"/>
</dbReference>
<evidence type="ECO:0000256" key="4">
    <source>
        <dbReference type="ARBA" id="ARBA00022741"/>
    </source>
</evidence>
<evidence type="ECO:0000256" key="2">
    <source>
        <dbReference type="ARBA" id="ARBA00022598"/>
    </source>
</evidence>
<dbReference type="InterPro" id="IPR012094">
    <property type="entry name" value="tRNA_Ile_lys_synt"/>
</dbReference>
<evidence type="ECO:0000256" key="1">
    <source>
        <dbReference type="ARBA" id="ARBA00013267"/>
    </source>
</evidence>
<dbReference type="EMBL" id="JAHFXF010000904">
    <property type="protein sequence ID" value="KAG9681175.1"/>
    <property type="molecule type" value="Genomic_DNA"/>
</dbReference>
<evidence type="ECO:0000313" key="8">
    <source>
        <dbReference type="EMBL" id="KAG9681175.1"/>
    </source>
</evidence>
<evidence type="ECO:0000313" key="9">
    <source>
        <dbReference type="Proteomes" id="UP000779574"/>
    </source>
</evidence>
<organism evidence="8 9">
    <name type="scientific">Aureobasidium melanogenum</name>
    <name type="common">Aureobasidium pullulans var. melanogenum</name>
    <dbReference type="NCBI Taxonomy" id="46634"/>
    <lineage>
        <taxon>Eukaryota</taxon>
        <taxon>Fungi</taxon>
        <taxon>Dikarya</taxon>
        <taxon>Ascomycota</taxon>
        <taxon>Pezizomycotina</taxon>
        <taxon>Dothideomycetes</taxon>
        <taxon>Dothideomycetidae</taxon>
        <taxon>Dothideales</taxon>
        <taxon>Saccotheciaceae</taxon>
        <taxon>Aureobasidium</taxon>
    </lineage>
</organism>
<comment type="catalytic activity">
    <reaction evidence="6">
        <text>cytidine(34) in tRNA(Ile2) + L-lysine + ATP = lysidine(34) in tRNA(Ile2) + AMP + diphosphate + H(+)</text>
        <dbReference type="Rhea" id="RHEA:43744"/>
        <dbReference type="Rhea" id="RHEA-COMP:10625"/>
        <dbReference type="Rhea" id="RHEA-COMP:10670"/>
        <dbReference type="ChEBI" id="CHEBI:15378"/>
        <dbReference type="ChEBI" id="CHEBI:30616"/>
        <dbReference type="ChEBI" id="CHEBI:32551"/>
        <dbReference type="ChEBI" id="CHEBI:33019"/>
        <dbReference type="ChEBI" id="CHEBI:82748"/>
        <dbReference type="ChEBI" id="CHEBI:83665"/>
        <dbReference type="ChEBI" id="CHEBI:456215"/>
        <dbReference type="EC" id="6.3.4.19"/>
    </reaction>
</comment>
<dbReference type="Proteomes" id="UP000779574">
    <property type="component" value="Unassembled WGS sequence"/>
</dbReference>
<dbReference type="Pfam" id="PF01171">
    <property type="entry name" value="ATP_bind_3"/>
    <property type="match status" value="1"/>
</dbReference>
<dbReference type="InterPro" id="IPR011063">
    <property type="entry name" value="TilS/TtcA_N"/>
</dbReference>
<keyword evidence="3" id="KW-0819">tRNA processing</keyword>
<dbReference type="InterPro" id="IPR014729">
    <property type="entry name" value="Rossmann-like_a/b/a_fold"/>
</dbReference>
<reference evidence="8" key="2">
    <citation type="submission" date="2021-08" db="EMBL/GenBank/DDBJ databases">
        <authorList>
            <person name="Gostincar C."/>
            <person name="Sun X."/>
            <person name="Song Z."/>
            <person name="Gunde-Cimerman N."/>
        </authorList>
    </citation>
    <scope>NUCLEOTIDE SEQUENCE</scope>
    <source>
        <strain evidence="8">EXF-9911</strain>
    </source>
</reference>
<proteinExistence type="inferred from homology"/>
<dbReference type="PANTHER" id="PTHR43033:SF1">
    <property type="entry name" value="TRNA(ILE)-LYSIDINE SYNTHASE-RELATED"/>
    <property type="match status" value="1"/>
</dbReference>
<dbReference type="Gene3D" id="3.40.50.620">
    <property type="entry name" value="HUPs"/>
    <property type="match status" value="1"/>
</dbReference>
<dbReference type="InterPro" id="IPR012795">
    <property type="entry name" value="tRNA_Ile_lys_synt_N"/>
</dbReference>
<feature type="non-terminal residue" evidence="8">
    <location>
        <position position="1"/>
    </location>
</feature>
<dbReference type="HAMAP" id="MF_01161">
    <property type="entry name" value="tRNA_Ile_lys_synt"/>
    <property type="match status" value="1"/>
</dbReference>
<dbReference type="NCBIfam" id="TIGR02432">
    <property type="entry name" value="lysidine_TilS_N"/>
    <property type="match status" value="1"/>
</dbReference>
<keyword evidence="5" id="KW-0067">ATP-binding</keyword>
<keyword evidence="4" id="KW-0547">Nucleotide-binding</keyword>
<dbReference type="CDD" id="cd01992">
    <property type="entry name" value="TilS_N"/>
    <property type="match status" value="1"/>
</dbReference>
<evidence type="ECO:0000256" key="3">
    <source>
        <dbReference type="ARBA" id="ARBA00022694"/>
    </source>
</evidence>
<dbReference type="EC" id="6.3.4.19" evidence="1"/>
<keyword evidence="2" id="KW-0436">Ligase</keyword>
<name>A0A9P8E5P7_AURME</name>
<dbReference type="SUPFAM" id="SSF52402">
    <property type="entry name" value="Adenine nucleotide alpha hydrolases-like"/>
    <property type="match status" value="1"/>
</dbReference>
<accession>A0A9P8E5P7</accession>